<evidence type="ECO:0000256" key="5">
    <source>
        <dbReference type="ARBA" id="ARBA00023242"/>
    </source>
</evidence>
<evidence type="ECO:0000256" key="4">
    <source>
        <dbReference type="ARBA" id="ARBA00022833"/>
    </source>
</evidence>
<feature type="non-terminal residue" evidence="8">
    <location>
        <position position="1"/>
    </location>
</feature>
<feature type="non-terminal residue" evidence="8">
    <location>
        <position position="196"/>
    </location>
</feature>
<dbReference type="GO" id="GO:0008270">
    <property type="term" value="F:zinc ion binding"/>
    <property type="evidence" value="ECO:0007669"/>
    <property type="project" value="UniProtKB-KW"/>
</dbReference>
<dbReference type="SMART" id="SM00355">
    <property type="entry name" value="ZnF_C2H2"/>
    <property type="match status" value="6"/>
</dbReference>
<protein>
    <submittedName>
        <fullName evidence="8">Putative endothelial zinc finger protein induced by tumor necrosis factor alpha</fullName>
    </submittedName>
</protein>
<dbReference type="Gene3D" id="3.30.160.60">
    <property type="entry name" value="Classic Zinc Finger"/>
    <property type="match status" value="4"/>
</dbReference>
<keyword evidence="1" id="KW-0479">Metal-binding</keyword>
<dbReference type="SUPFAM" id="SSF57667">
    <property type="entry name" value="beta-beta-alpha zinc fingers"/>
    <property type="match status" value="3"/>
</dbReference>
<evidence type="ECO:0000256" key="1">
    <source>
        <dbReference type="ARBA" id="ARBA00022723"/>
    </source>
</evidence>
<feature type="domain" description="C2H2-type" evidence="7">
    <location>
        <begin position="1"/>
        <end position="24"/>
    </location>
</feature>
<name>A0A1E1WZP1_9ACAR</name>
<dbReference type="InterPro" id="IPR050826">
    <property type="entry name" value="Krueppel_C2H2_ZnFinger"/>
</dbReference>
<dbReference type="EMBL" id="GFAC01006709">
    <property type="protein sequence ID" value="JAT92479.1"/>
    <property type="molecule type" value="mRNA"/>
</dbReference>
<evidence type="ECO:0000256" key="2">
    <source>
        <dbReference type="ARBA" id="ARBA00022737"/>
    </source>
</evidence>
<reference evidence="8" key="1">
    <citation type="journal article" date="2017" name="Front. Cell. Infect. Microbiol.">
        <title>The Distinct Transcriptional Response of the Midgut of Amblyomma sculptum and Amblyomma aureolatum Ticks to Rickettsia rickettsii Correlates to Their Differences in Susceptibility to Infection.</title>
        <authorList>
            <person name="Martins L.A."/>
            <person name="Galletti M.F.B.M."/>
            <person name="Ribeiro J.M."/>
            <person name="Fujita A."/>
            <person name="Costa F.B."/>
            <person name="Labruna M.B."/>
            <person name="Daffre S."/>
            <person name="Fogaca A.C."/>
        </authorList>
    </citation>
    <scope>NUCLEOTIDE SEQUENCE</scope>
</reference>
<proteinExistence type="evidence at transcript level"/>
<organism evidence="8">
    <name type="scientific">Amblyomma aureolatum</name>
    <dbReference type="NCBI Taxonomy" id="187763"/>
    <lineage>
        <taxon>Eukaryota</taxon>
        <taxon>Metazoa</taxon>
        <taxon>Ecdysozoa</taxon>
        <taxon>Arthropoda</taxon>
        <taxon>Chelicerata</taxon>
        <taxon>Arachnida</taxon>
        <taxon>Acari</taxon>
        <taxon>Parasitiformes</taxon>
        <taxon>Ixodida</taxon>
        <taxon>Ixodoidea</taxon>
        <taxon>Ixodidae</taxon>
        <taxon>Amblyomminae</taxon>
        <taxon>Amblyomma</taxon>
    </lineage>
</organism>
<dbReference type="InterPro" id="IPR013087">
    <property type="entry name" value="Znf_C2H2_type"/>
</dbReference>
<feature type="domain" description="C2H2-type" evidence="7">
    <location>
        <begin position="32"/>
        <end position="59"/>
    </location>
</feature>
<dbReference type="FunFam" id="3.30.160.60:FF:000624">
    <property type="entry name" value="zinc finger protein 697"/>
    <property type="match status" value="1"/>
</dbReference>
<evidence type="ECO:0000256" key="3">
    <source>
        <dbReference type="ARBA" id="ARBA00022771"/>
    </source>
</evidence>
<dbReference type="Pfam" id="PF00096">
    <property type="entry name" value="zf-C2H2"/>
    <property type="match status" value="4"/>
</dbReference>
<dbReference type="PROSITE" id="PS50157">
    <property type="entry name" value="ZINC_FINGER_C2H2_2"/>
    <property type="match status" value="6"/>
</dbReference>
<feature type="domain" description="C2H2-type" evidence="7">
    <location>
        <begin position="118"/>
        <end position="145"/>
    </location>
</feature>
<feature type="domain" description="C2H2-type" evidence="7">
    <location>
        <begin position="146"/>
        <end position="178"/>
    </location>
</feature>
<dbReference type="PANTHER" id="PTHR24377">
    <property type="entry name" value="IP01015P-RELATED"/>
    <property type="match status" value="1"/>
</dbReference>
<dbReference type="FunFam" id="3.30.160.60:FF:000557">
    <property type="entry name" value="zinc finger and SCAN domain-containing protein 29"/>
    <property type="match status" value="1"/>
</dbReference>
<keyword evidence="4" id="KW-0862">Zinc</keyword>
<keyword evidence="3 6" id="KW-0863">Zinc-finger</keyword>
<dbReference type="AlphaFoldDB" id="A0A1E1WZP1"/>
<keyword evidence="5" id="KW-0539">Nucleus</keyword>
<keyword evidence="2" id="KW-0677">Repeat</keyword>
<evidence type="ECO:0000256" key="6">
    <source>
        <dbReference type="PROSITE-ProRule" id="PRU00042"/>
    </source>
</evidence>
<evidence type="ECO:0000313" key="8">
    <source>
        <dbReference type="EMBL" id="JAT92479.1"/>
    </source>
</evidence>
<accession>A0A1E1WZP1</accession>
<dbReference type="PROSITE" id="PS00028">
    <property type="entry name" value="ZINC_FINGER_C2H2_1"/>
    <property type="match status" value="4"/>
</dbReference>
<feature type="domain" description="C2H2-type" evidence="7">
    <location>
        <begin position="88"/>
        <end position="115"/>
    </location>
</feature>
<dbReference type="InterPro" id="IPR036236">
    <property type="entry name" value="Znf_C2H2_sf"/>
</dbReference>
<evidence type="ECO:0000259" key="7">
    <source>
        <dbReference type="PROSITE" id="PS50157"/>
    </source>
</evidence>
<sequence length="196" mass="22701">FSCETCEQQFSTQALLETHRQREHPQGPMGKYRCTYCPYSSDYSTHVTMHERTHTGERPFVCKICKKRFNQSSALNRHLLVHAGTEPCECADCGVRFSDSSHLACHRRRHLGGSEASYVCPHCRSKFFTPMELNSHLLTHTEARPHACSQCGKRFRESGHARRHERMVHNRRHLLHRPQRGKGTSHVVNLRSHISM</sequence>
<feature type="domain" description="C2H2-type" evidence="7">
    <location>
        <begin position="60"/>
        <end position="87"/>
    </location>
</feature>